<dbReference type="InterPro" id="IPR023393">
    <property type="entry name" value="START-like_dom_sf"/>
</dbReference>
<dbReference type="CDD" id="cd07820">
    <property type="entry name" value="SRPBCC_3"/>
    <property type="match status" value="1"/>
</dbReference>
<reference evidence="1 2" key="1">
    <citation type="journal article" date="2018" name="Int. J. Syst. Evol. Microbiol.">
        <title>Adhaeribacter swui sp. nov., isolated from wet mud.</title>
        <authorList>
            <person name="Kim D.U."/>
            <person name="Kim K.W."/>
            <person name="Kang M.S."/>
            <person name="Kim J.Y."/>
            <person name="Jang J.H."/>
            <person name="Kim M.K."/>
        </authorList>
    </citation>
    <scope>NUCLEOTIDE SEQUENCE [LARGE SCALE GENOMIC DNA]</scope>
    <source>
        <strain evidence="1 2">KCTC 52873</strain>
    </source>
</reference>
<dbReference type="Gene3D" id="3.30.530.20">
    <property type="match status" value="1"/>
</dbReference>
<dbReference type="KEGG" id="aswu:HUW51_21690"/>
<accession>A0A7G7GDG7</accession>
<gene>
    <name evidence="1" type="ORF">HUW51_21690</name>
</gene>
<dbReference type="EMBL" id="CP055156">
    <property type="protein sequence ID" value="QNF35201.1"/>
    <property type="molecule type" value="Genomic_DNA"/>
</dbReference>
<evidence type="ECO:0000313" key="1">
    <source>
        <dbReference type="EMBL" id="QNF35201.1"/>
    </source>
</evidence>
<dbReference type="RefSeq" id="WP_185271692.1">
    <property type="nucleotide sequence ID" value="NZ_CP055156.1"/>
</dbReference>
<dbReference type="AlphaFoldDB" id="A0A7G7GDG7"/>
<dbReference type="SUPFAM" id="SSF55961">
    <property type="entry name" value="Bet v1-like"/>
    <property type="match status" value="1"/>
</dbReference>
<keyword evidence="2" id="KW-1185">Reference proteome</keyword>
<proteinExistence type="predicted"/>
<sequence length="156" mass="18211">MSHYVLKRVQKLPISLDLAWDYFSSPDNLAEITPSYMGFEVLSNSDSVKMYPGQIITYYVKPLLGIKLFWMTEITHVADKKYFVDEQRFGPYTLWHHTHFFKEIPGGVEMRDQVHYKLPFGPLGDLVHGLFVKKQLEGIFAYRNQVLEKKFGRFGG</sequence>
<name>A0A7G7GDG7_9BACT</name>
<organism evidence="1 2">
    <name type="scientific">Adhaeribacter swui</name>
    <dbReference type="NCBI Taxonomy" id="2086471"/>
    <lineage>
        <taxon>Bacteria</taxon>
        <taxon>Pseudomonadati</taxon>
        <taxon>Bacteroidota</taxon>
        <taxon>Cytophagia</taxon>
        <taxon>Cytophagales</taxon>
        <taxon>Hymenobacteraceae</taxon>
        <taxon>Adhaeribacter</taxon>
    </lineage>
</organism>
<dbReference type="Proteomes" id="UP000515237">
    <property type="component" value="Chromosome"/>
</dbReference>
<evidence type="ECO:0000313" key="2">
    <source>
        <dbReference type="Proteomes" id="UP000515237"/>
    </source>
</evidence>
<protein>
    <submittedName>
        <fullName evidence="1">SRPBCC family protein</fullName>
    </submittedName>
</protein>